<keyword evidence="6 8" id="KW-1133">Transmembrane helix</keyword>
<dbReference type="GO" id="GO:0033214">
    <property type="term" value="P:siderophore-iron import into cell"/>
    <property type="evidence" value="ECO:0007669"/>
    <property type="project" value="TreeGrafter"/>
</dbReference>
<dbReference type="PANTHER" id="PTHR30472">
    <property type="entry name" value="FERRIC ENTEROBACTIN TRANSPORT SYSTEM PERMEASE PROTEIN"/>
    <property type="match status" value="1"/>
</dbReference>
<keyword evidence="4" id="KW-1003">Cell membrane</keyword>
<name>A0A1R4JWH1_9MICO</name>
<dbReference type="RefSeq" id="WP_245827424.1">
    <property type="nucleotide sequence ID" value="NZ_FUKR01000056.1"/>
</dbReference>
<dbReference type="EMBL" id="FUKR01000056">
    <property type="protein sequence ID" value="SJN36407.1"/>
    <property type="molecule type" value="Genomic_DNA"/>
</dbReference>
<evidence type="ECO:0000256" key="7">
    <source>
        <dbReference type="ARBA" id="ARBA00023136"/>
    </source>
</evidence>
<dbReference type="SUPFAM" id="SSF81345">
    <property type="entry name" value="ABC transporter involved in vitamin B12 uptake, BtuC"/>
    <property type="match status" value="1"/>
</dbReference>
<protein>
    <submittedName>
        <fullName evidence="9">ABC-type Fe3+-siderophore transport system, permease component</fullName>
    </submittedName>
</protein>
<reference evidence="10" key="1">
    <citation type="submission" date="2017-02" db="EMBL/GenBank/DDBJ databases">
        <authorList>
            <person name="Dridi B."/>
        </authorList>
    </citation>
    <scope>NUCLEOTIDE SEQUENCE [LARGE SCALE GENOMIC DNA]</scope>
    <source>
        <strain evidence="10">EB411</strain>
    </source>
</reference>
<keyword evidence="3" id="KW-0813">Transport</keyword>
<sequence length="346" mass="35253">MESTPAGAGPGRRARSRRRRGFVAGGLLLVALVMVSLAVGSREIPLADVVHALLHRDPADDQNLVVWELRVPRTVLAVLTGAALGVAGVIMQAITRNPLADPGLLGVNAGAAVAVAVGISVFGVTAVGGYVWFALGGALLSSGVVYLLGRAHDAGTNPIRLVLAGAALTVVLGSVTSVLLISGTDTAFDDYRNWATGSLQGRGFEVLPVIAVATVLGLLLAVLIARPLDQAALGTELSTALGMNHRRTWIIAVAAVVVLAGTATAAAGPIGFVGLAAPHISRLLVGQGHRWLLPCSVLVAAIVMLAADVLGRVVVAPGEIGAGVMTALIGAPFFIALVRRRRVAKL</sequence>
<feature type="transmembrane region" description="Helical" evidence="8">
    <location>
        <begin position="206"/>
        <end position="228"/>
    </location>
</feature>
<keyword evidence="5 8" id="KW-0812">Transmembrane</keyword>
<comment type="subcellular location">
    <subcellularLocation>
        <location evidence="1">Cell membrane</location>
        <topology evidence="1">Multi-pass membrane protein</topology>
    </subcellularLocation>
</comment>
<feature type="transmembrane region" description="Helical" evidence="8">
    <location>
        <begin position="103"/>
        <end position="124"/>
    </location>
</feature>
<feature type="transmembrane region" description="Helical" evidence="8">
    <location>
        <begin position="130"/>
        <end position="149"/>
    </location>
</feature>
<gene>
    <name evidence="9" type="ORF">FM119_09885</name>
</gene>
<evidence type="ECO:0000313" key="10">
    <source>
        <dbReference type="Proteomes" id="UP000196778"/>
    </source>
</evidence>
<dbReference type="Gene3D" id="1.10.3470.10">
    <property type="entry name" value="ABC transporter involved in vitamin B12 uptake, BtuC"/>
    <property type="match status" value="1"/>
</dbReference>
<evidence type="ECO:0000256" key="5">
    <source>
        <dbReference type="ARBA" id="ARBA00022692"/>
    </source>
</evidence>
<organism evidence="9 10">
    <name type="scientific">Mycetocola reblochoni REB411</name>
    <dbReference type="NCBI Taxonomy" id="1255698"/>
    <lineage>
        <taxon>Bacteria</taxon>
        <taxon>Bacillati</taxon>
        <taxon>Actinomycetota</taxon>
        <taxon>Actinomycetes</taxon>
        <taxon>Micrococcales</taxon>
        <taxon>Microbacteriaceae</taxon>
        <taxon>Mycetocola</taxon>
    </lineage>
</organism>
<dbReference type="AlphaFoldDB" id="A0A1R4JWH1"/>
<dbReference type="Proteomes" id="UP000196778">
    <property type="component" value="Unassembled WGS sequence"/>
</dbReference>
<comment type="similarity">
    <text evidence="2">Belongs to the binding-protein-dependent transport system permease family. FecCD subfamily.</text>
</comment>
<dbReference type="GO" id="GO:0005886">
    <property type="term" value="C:plasma membrane"/>
    <property type="evidence" value="ECO:0007669"/>
    <property type="project" value="UniProtKB-SubCell"/>
</dbReference>
<feature type="transmembrane region" description="Helical" evidence="8">
    <location>
        <begin position="21"/>
        <end position="39"/>
    </location>
</feature>
<dbReference type="Pfam" id="PF01032">
    <property type="entry name" value="FecCD"/>
    <property type="match status" value="1"/>
</dbReference>
<evidence type="ECO:0000313" key="9">
    <source>
        <dbReference type="EMBL" id="SJN36407.1"/>
    </source>
</evidence>
<evidence type="ECO:0000256" key="2">
    <source>
        <dbReference type="ARBA" id="ARBA00007935"/>
    </source>
</evidence>
<evidence type="ECO:0000256" key="3">
    <source>
        <dbReference type="ARBA" id="ARBA00022448"/>
    </source>
</evidence>
<dbReference type="GO" id="GO:0022857">
    <property type="term" value="F:transmembrane transporter activity"/>
    <property type="evidence" value="ECO:0007669"/>
    <property type="project" value="InterPro"/>
</dbReference>
<dbReference type="InterPro" id="IPR037294">
    <property type="entry name" value="ABC_BtuC-like"/>
</dbReference>
<evidence type="ECO:0000256" key="6">
    <source>
        <dbReference type="ARBA" id="ARBA00022989"/>
    </source>
</evidence>
<dbReference type="InterPro" id="IPR000522">
    <property type="entry name" value="ABC_transptr_permease_BtuC"/>
</dbReference>
<accession>A0A1R4JWH1</accession>
<evidence type="ECO:0000256" key="8">
    <source>
        <dbReference type="SAM" id="Phobius"/>
    </source>
</evidence>
<proteinExistence type="inferred from homology"/>
<evidence type="ECO:0000256" key="1">
    <source>
        <dbReference type="ARBA" id="ARBA00004651"/>
    </source>
</evidence>
<evidence type="ECO:0000256" key="4">
    <source>
        <dbReference type="ARBA" id="ARBA00022475"/>
    </source>
</evidence>
<feature type="transmembrane region" description="Helical" evidence="8">
    <location>
        <begin position="74"/>
        <end position="91"/>
    </location>
</feature>
<feature type="transmembrane region" description="Helical" evidence="8">
    <location>
        <begin position="320"/>
        <end position="338"/>
    </location>
</feature>
<feature type="transmembrane region" description="Helical" evidence="8">
    <location>
        <begin position="161"/>
        <end position="181"/>
    </location>
</feature>
<dbReference type="PANTHER" id="PTHR30472:SF1">
    <property type="entry name" value="FE(3+) DICITRATE TRANSPORT SYSTEM PERMEASE PROTEIN FECC-RELATED"/>
    <property type="match status" value="1"/>
</dbReference>
<dbReference type="CDD" id="cd06550">
    <property type="entry name" value="TM_ABC_iron-siderophores_like"/>
    <property type="match status" value="1"/>
</dbReference>
<keyword evidence="7 8" id="KW-0472">Membrane</keyword>
<feature type="transmembrane region" description="Helical" evidence="8">
    <location>
        <begin position="249"/>
        <end position="271"/>
    </location>
</feature>
<dbReference type="FunFam" id="1.10.3470.10:FF:000001">
    <property type="entry name" value="Vitamin B12 ABC transporter permease BtuC"/>
    <property type="match status" value="1"/>
</dbReference>
<keyword evidence="10" id="KW-1185">Reference proteome</keyword>